<protein>
    <submittedName>
        <fullName evidence="2">Colanic acid biosynthesis glycosyl transferase</fullName>
    </submittedName>
</protein>
<dbReference type="RefSeq" id="WP_029619272.1">
    <property type="nucleotide sequence ID" value="NZ_CAJXID010000014.1"/>
</dbReference>
<dbReference type="Pfam" id="PF13579">
    <property type="entry name" value="Glyco_trans_4_4"/>
    <property type="match status" value="1"/>
</dbReference>
<reference evidence="2 3" key="1">
    <citation type="submission" date="2014-06" db="EMBL/GenBank/DDBJ databases">
        <title>Rhizobium pelagicum/R2-400B4.</title>
        <authorList>
            <person name="Kimes N.E."/>
            <person name="Lopez-Perez M."/>
        </authorList>
    </citation>
    <scope>NUCLEOTIDE SEQUENCE [LARGE SCALE GENOMIC DNA]</scope>
    <source>
        <strain evidence="2 3">R2-400B4</strain>
    </source>
</reference>
<dbReference type="PANTHER" id="PTHR12526">
    <property type="entry name" value="GLYCOSYLTRANSFERASE"/>
    <property type="match status" value="1"/>
</dbReference>
<dbReference type="CDD" id="cd03794">
    <property type="entry name" value="GT4_WbuB-like"/>
    <property type="match status" value="1"/>
</dbReference>
<comment type="caution">
    <text evidence="2">The sequence shown here is derived from an EMBL/GenBank/DDBJ whole genome shotgun (WGS) entry which is preliminary data.</text>
</comment>
<feature type="domain" description="Glycosyltransferase subfamily 4-like N-terminal" evidence="1">
    <location>
        <begin position="16"/>
        <end position="201"/>
    </location>
</feature>
<dbReference type="Proteomes" id="UP000052167">
    <property type="component" value="Unassembled WGS sequence"/>
</dbReference>
<dbReference type="Pfam" id="PF13692">
    <property type="entry name" value="Glyco_trans_1_4"/>
    <property type="match status" value="1"/>
</dbReference>
<gene>
    <name evidence="2" type="ORF">GV68_16505</name>
</gene>
<keyword evidence="2" id="KW-0808">Transferase</keyword>
<dbReference type="GO" id="GO:0016757">
    <property type="term" value="F:glycosyltransferase activity"/>
    <property type="evidence" value="ECO:0007669"/>
    <property type="project" value="UniProtKB-ARBA"/>
</dbReference>
<organism evidence="2 3">
    <name type="scientific">Pseudorhizobium pelagicum</name>
    <dbReference type="NCBI Taxonomy" id="1509405"/>
    <lineage>
        <taxon>Bacteria</taxon>
        <taxon>Pseudomonadati</taxon>
        <taxon>Pseudomonadota</taxon>
        <taxon>Alphaproteobacteria</taxon>
        <taxon>Hyphomicrobiales</taxon>
        <taxon>Rhizobiaceae</taxon>
        <taxon>Rhizobium/Agrobacterium group</taxon>
        <taxon>Pseudorhizobium</taxon>
    </lineage>
</organism>
<evidence type="ECO:0000313" key="2">
    <source>
        <dbReference type="EMBL" id="KEQ03660.1"/>
    </source>
</evidence>
<dbReference type="EMBL" id="JOKJ01000031">
    <property type="protein sequence ID" value="KEQ03660.1"/>
    <property type="molecule type" value="Genomic_DNA"/>
</dbReference>
<evidence type="ECO:0000313" key="3">
    <source>
        <dbReference type="Proteomes" id="UP000052167"/>
    </source>
</evidence>
<dbReference type="SUPFAM" id="SSF53756">
    <property type="entry name" value="UDP-Glycosyltransferase/glycogen phosphorylase"/>
    <property type="match status" value="1"/>
</dbReference>
<keyword evidence="3" id="KW-1185">Reference proteome</keyword>
<dbReference type="NCBIfam" id="NF007640">
    <property type="entry name" value="PRK10307.1"/>
    <property type="match status" value="1"/>
</dbReference>
<accession>A0A922P1F8</accession>
<proteinExistence type="predicted"/>
<dbReference type="PANTHER" id="PTHR12526:SF638">
    <property type="entry name" value="SPORE COAT PROTEIN SA"/>
    <property type="match status" value="1"/>
</dbReference>
<evidence type="ECO:0000259" key="1">
    <source>
        <dbReference type="Pfam" id="PF13579"/>
    </source>
</evidence>
<dbReference type="InterPro" id="IPR028098">
    <property type="entry name" value="Glyco_trans_4-like_N"/>
</dbReference>
<sequence length="427" mass="46636">MKILIVGLNYAPEKIGIAVYTHGLAKAMAAAGHQVTIVCAQPYYPAWKLMPGARQAYQRSVEDGVTVIRCPLYVPARPSSARRILHHLSFALSCLFPVLKAAIGGRPDVVFCIAPSLIAAPCGRLAAFLSGARSWLHVQDFEVEAAFATNLLSDKGVISRLAKKFESTVLRSFDRASSISPQMCKHLISKGVPAERVVEFRNSGDLSKVRPLTEPSPYRAEWDIKTEHVALYSGNIANKQGIEILVDAARRLVHRQDLTIVVCGEGPNRAALETRAEGLPNIQFRDLQPRERINDLVGLATVHLLPQLGTAADLLLPSKLINMLASGRPVIATAAPGTGLAQEVEGCGLVTEPDDVASFAAAIEVMLDNPDLRDRYGRAARACAEERWSEKMIVERLMQELHDLVERGRAAKPAEMSALKRIRRAPR</sequence>
<dbReference type="Gene3D" id="3.40.50.2000">
    <property type="entry name" value="Glycogen Phosphorylase B"/>
    <property type="match status" value="2"/>
</dbReference>
<dbReference type="OrthoDB" id="9787293at2"/>
<name>A0A922P1F8_9HYPH</name>
<dbReference type="AlphaFoldDB" id="A0A922P1F8"/>